<keyword evidence="12" id="KW-1185">Reference proteome</keyword>
<comment type="catalytic activity">
    <reaction evidence="1 8 9">
        <text>ATP-dependent breakage, passage and rejoining of double-stranded DNA.</text>
        <dbReference type="EC" id="5.6.2.2"/>
    </reaction>
</comment>
<keyword evidence="5 8" id="KW-0799">Topoisomerase</keyword>
<dbReference type="PANTHER" id="PTHR43493:SF5">
    <property type="entry name" value="DNA GYRASE SUBUNIT A, CHLOROPLASTIC_MITOCHONDRIAL"/>
    <property type="match status" value="1"/>
</dbReference>
<evidence type="ECO:0000256" key="2">
    <source>
        <dbReference type="ARBA" id="ARBA00008263"/>
    </source>
</evidence>
<dbReference type="EMBL" id="CP115667">
    <property type="protein sequence ID" value="WBW49991.1"/>
    <property type="molecule type" value="Genomic_DNA"/>
</dbReference>
<feature type="active site" description="O-(5'-phospho-DNA)-tyrosine intermediate" evidence="8 9">
    <location>
        <position position="122"/>
    </location>
</feature>
<comment type="function">
    <text evidence="8">A type II topoisomerase that negatively supercoils closed circular double-stranded (ds) DNA in an ATP-dependent manner to modulate DNA topology and maintain chromosomes in an underwound state. Negative supercoiling favors strand separation, and DNA replication, transcription, recombination and repair, all of which involve strand separation. Also able to catalyze the interconversion of other topological isomers of dsDNA rings, including catenanes and knotted rings. Type II topoisomerases break and join 2 DNA strands simultaneously in an ATP-dependent manner.</text>
</comment>
<dbReference type="NCBIfam" id="NF004044">
    <property type="entry name" value="PRK05561.1"/>
    <property type="match status" value="1"/>
</dbReference>
<dbReference type="RefSeq" id="WP_271191522.1">
    <property type="nucleotide sequence ID" value="NZ_CP115667.1"/>
</dbReference>
<keyword evidence="8" id="KW-0963">Cytoplasm</keyword>
<feature type="domain" description="Topo IIA-type catalytic" evidence="10">
    <location>
        <begin position="34"/>
        <end position="497"/>
    </location>
</feature>
<dbReference type="SUPFAM" id="SSF101904">
    <property type="entry name" value="GyrA/ParC C-terminal domain-like"/>
    <property type="match status" value="1"/>
</dbReference>
<dbReference type="InterPro" id="IPR013758">
    <property type="entry name" value="Topo_IIA_A/C_ab"/>
</dbReference>
<dbReference type="Gene3D" id="2.120.10.90">
    <property type="entry name" value="DNA gyrase/topoisomerase IV, subunit A, C-terminal"/>
    <property type="match status" value="1"/>
</dbReference>
<evidence type="ECO:0000259" key="10">
    <source>
        <dbReference type="PROSITE" id="PS52040"/>
    </source>
</evidence>
<evidence type="ECO:0000256" key="9">
    <source>
        <dbReference type="PROSITE-ProRule" id="PRU01384"/>
    </source>
</evidence>
<dbReference type="InterPro" id="IPR013760">
    <property type="entry name" value="Topo_IIA-like_dom_sf"/>
</dbReference>
<dbReference type="NCBIfam" id="NF004043">
    <property type="entry name" value="PRK05560.1"/>
    <property type="match status" value="1"/>
</dbReference>
<evidence type="ECO:0000256" key="8">
    <source>
        <dbReference type="HAMAP-Rule" id="MF_01897"/>
    </source>
</evidence>
<evidence type="ECO:0000256" key="6">
    <source>
        <dbReference type="ARBA" id="ARBA00023125"/>
    </source>
</evidence>
<dbReference type="Gene3D" id="1.10.268.10">
    <property type="entry name" value="Topoisomerase, domain 3"/>
    <property type="match status" value="1"/>
</dbReference>
<proteinExistence type="inferred from homology"/>
<dbReference type="GO" id="GO:0003918">
    <property type="term" value="F:DNA topoisomerase type II (double strand cut, ATP-hydrolyzing) activity"/>
    <property type="evidence" value="ECO:0007669"/>
    <property type="project" value="UniProtKB-EC"/>
</dbReference>
<dbReference type="Pfam" id="PF00521">
    <property type="entry name" value="DNA_topoisoIV"/>
    <property type="match status" value="1"/>
</dbReference>
<comment type="similarity">
    <text evidence="2 8">Belongs to the type II topoisomerase GyrA/ParC subunit family.</text>
</comment>
<dbReference type="Proteomes" id="UP001210339">
    <property type="component" value="Chromosome"/>
</dbReference>
<sequence>MTEYRHGIIEVDLNKKMRSSYLDYSMSVIVARALPDVRDGLKPVHRRIIYGMQVQGLVPTGPYKKSARLVGDVMAKFHPHGDSSIYDATVRLAQDFNTRYCLVDGQGNFGNIDGFGAAAYRYTEVRMSKLAQEMLRDINKNTVDFQPNFDEEEMEPVVLPSRFPNLLVNGSAGIAVGMATNMPPHNLTEAINGVIHYIDNEDITVDELMQDIKGPDFPTGAMIMGREGIREAYATGRGKIQVRAVAEFEEVKNKTKIIVREIPYGVNKSKLVVKIAELAKNKVIDGITNIVDESTRKGIRIAIDLRRDANPHVVLNKLYKNTQMQTTFGIINLALVGGVPKVLNLKELIRYYVDHQIEVVSRRTKFDLDKAEARKHIVEGLRIALDNIDRIIQIVRSSKTDQDAKDKFLEEFGLDDIQSQAILDMRIRRLTGLEREKLDAEYDELLKTIQYLQSILDDHGTLMGVIKDELTEIRDKYGDLRRTVIKQAEGEIEIQDIIKEEDVIITLTQNGYMKRMPEGTYKPQKRGGRGMSATRPKDGDFVYDLFITSSHDSILFFTNKGKVYRLMAYEIPESTRQSKGTQVRNLLEVDQDEVIQSIVYAKSFDTDSYIFIATKDGTVKRTPMAELKTIRKNGLIAITLKEGDSIVSTRITSGNNDILLATKKGKAIIFNEKDVRPMSRTAMGVKGISLDADDELVSMELSEADKHLLIVSEKGYGKITPLSEYRIQSRGGKGLITYRIKPKTGDVISAKIIEKNDDVMMISSNGVMIRTPIEGISVMSRATSGVKLMNITDSDIVAVAKYIGD</sequence>
<evidence type="ECO:0000256" key="1">
    <source>
        <dbReference type="ARBA" id="ARBA00000185"/>
    </source>
</evidence>
<dbReference type="InterPro" id="IPR035516">
    <property type="entry name" value="Gyrase/topoIV_suA_C"/>
</dbReference>
<keyword evidence="6 8" id="KW-0238">DNA-binding</keyword>
<dbReference type="SUPFAM" id="SSF56719">
    <property type="entry name" value="Type II DNA topoisomerase"/>
    <property type="match status" value="1"/>
</dbReference>
<comment type="subunit">
    <text evidence="8">Heterotetramer, composed of two GyrA and two GyrB chains. In the heterotetramer, GyrA contains the active site tyrosine that forms a transient covalent intermediate with DNA, while GyrB binds cofactors and catalyzes ATP hydrolysis.</text>
</comment>
<dbReference type="InterPro" id="IPR013757">
    <property type="entry name" value="Topo_IIA_A_a_sf"/>
</dbReference>
<feature type="short sequence motif" description="GyrA-box" evidence="8">
    <location>
        <begin position="524"/>
        <end position="530"/>
    </location>
</feature>
<dbReference type="CDD" id="cd00187">
    <property type="entry name" value="TOP4c"/>
    <property type="match status" value="1"/>
</dbReference>
<dbReference type="Pfam" id="PF03989">
    <property type="entry name" value="DNA_gyraseA_C"/>
    <property type="match status" value="6"/>
</dbReference>
<evidence type="ECO:0000313" key="12">
    <source>
        <dbReference type="Proteomes" id="UP001210339"/>
    </source>
</evidence>
<dbReference type="PROSITE" id="PS52040">
    <property type="entry name" value="TOPO_IIA"/>
    <property type="match status" value="1"/>
</dbReference>
<dbReference type="SMART" id="SM00434">
    <property type="entry name" value="TOP4c"/>
    <property type="match status" value="1"/>
</dbReference>
<keyword evidence="4 8" id="KW-0067">ATP-binding</keyword>
<evidence type="ECO:0000256" key="7">
    <source>
        <dbReference type="ARBA" id="ARBA00023235"/>
    </source>
</evidence>
<name>A0ABY7QU65_9FIRM</name>
<dbReference type="PANTHER" id="PTHR43493">
    <property type="entry name" value="DNA GYRASE/TOPOISOMERASE SUBUNIT A"/>
    <property type="match status" value="1"/>
</dbReference>
<organism evidence="11 12">
    <name type="scientific">Peptoniphilus equinus</name>
    <dbReference type="NCBI Taxonomy" id="3016343"/>
    <lineage>
        <taxon>Bacteria</taxon>
        <taxon>Bacillati</taxon>
        <taxon>Bacillota</taxon>
        <taxon>Tissierellia</taxon>
        <taxon>Tissierellales</taxon>
        <taxon>Peptoniphilaceae</taxon>
        <taxon>Peptoniphilus</taxon>
    </lineage>
</organism>
<evidence type="ECO:0000313" key="11">
    <source>
        <dbReference type="EMBL" id="WBW49991.1"/>
    </source>
</evidence>
<evidence type="ECO:0000256" key="5">
    <source>
        <dbReference type="ARBA" id="ARBA00023029"/>
    </source>
</evidence>
<dbReference type="Gene3D" id="3.30.1360.40">
    <property type="match status" value="1"/>
</dbReference>
<dbReference type="InterPro" id="IPR050220">
    <property type="entry name" value="Type_II_DNA_Topoisomerases"/>
</dbReference>
<keyword evidence="3 8" id="KW-0547">Nucleotide-binding</keyword>
<dbReference type="NCBIfam" id="TIGR01063">
    <property type="entry name" value="gyrA"/>
    <property type="match status" value="1"/>
</dbReference>
<dbReference type="InterPro" id="IPR006691">
    <property type="entry name" value="GyrA/parC_rep"/>
</dbReference>
<dbReference type="EC" id="5.6.2.2" evidence="8"/>
<keyword evidence="7 8" id="KW-0413">Isomerase</keyword>
<evidence type="ECO:0000256" key="3">
    <source>
        <dbReference type="ARBA" id="ARBA00022741"/>
    </source>
</evidence>
<accession>A0ABY7QU65</accession>
<comment type="miscellaneous">
    <text evidence="8">Few gyrases are as efficient as E.coli at forming negative supercoils. Not all organisms have 2 type II topoisomerases; in organisms with a single type II topoisomerase this enzyme also has to decatenate newly replicated chromosomes.</text>
</comment>
<gene>
    <name evidence="8 11" type="primary">gyrA</name>
    <name evidence="11" type="ORF">O6R05_00030</name>
</gene>
<dbReference type="InterPro" id="IPR002205">
    <property type="entry name" value="Topo_IIA_dom_A"/>
</dbReference>
<dbReference type="HAMAP" id="MF_01897">
    <property type="entry name" value="GyrA"/>
    <property type="match status" value="1"/>
</dbReference>
<dbReference type="Gene3D" id="3.90.199.10">
    <property type="entry name" value="Topoisomerase II, domain 5"/>
    <property type="match status" value="1"/>
</dbReference>
<dbReference type="InterPro" id="IPR005743">
    <property type="entry name" value="GyrA"/>
</dbReference>
<evidence type="ECO:0000256" key="4">
    <source>
        <dbReference type="ARBA" id="ARBA00022840"/>
    </source>
</evidence>
<comment type="subcellular location">
    <subcellularLocation>
        <location evidence="8">Cytoplasm</location>
    </subcellularLocation>
</comment>
<reference evidence="11 12" key="1">
    <citation type="submission" date="2023-01" db="EMBL/GenBank/DDBJ databases">
        <authorList>
            <person name="Lee S.H."/>
            <person name="Jung H.S."/>
            <person name="Yun J.U."/>
        </authorList>
    </citation>
    <scope>NUCLEOTIDE SEQUENCE [LARGE SCALE GENOMIC DNA]</scope>
    <source>
        <strain evidence="11 12">CBA3646</strain>
    </source>
</reference>
<protein>
    <recommendedName>
        <fullName evidence="8">DNA gyrase subunit A</fullName>
        <ecNumber evidence="8">5.6.2.2</ecNumber>
    </recommendedName>
</protein>